<evidence type="ECO:0000313" key="9">
    <source>
        <dbReference type="EMBL" id="KAF0694716.1"/>
    </source>
</evidence>
<name>A0A485L1M2_9STRA</name>
<dbReference type="InterPro" id="IPR006447">
    <property type="entry name" value="Myb_dom_plants"/>
</dbReference>
<feature type="region of interest" description="Disordered" evidence="5">
    <location>
        <begin position="408"/>
        <end position="432"/>
    </location>
</feature>
<feature type="domain" description="SANT" evidence="7">
    <location>
        <begin position="201"/>
        <end position="254"/>
    </location>
</feature>
<dbReference type="SUPFAM" id="SSF46689">
    <property type="entry name" value="Homeodomain-like"/>
    <property type="match status" value="1"/>
</dbReference>
<dbReference type="InterPro" id="IPR017930">
    <property type="entry name" value="Myb_dom"/>
</dbReference>
<keyword evidence="3" id="KW-0804">Transcription</keyword>
<dbReference type="Proteomes" id="UP000332933">
    <property type="component" value="Unassembled WGS sequence"/>
</dbReference>
<dbReference type="EMBL" id="VJMH01005540">
    <property type="protein sequence ID" value="KAF0694716.1"/>
    <property type="molecule type" value="Genomic_DNA"/>
</dbReference>
<feature type="compositionally biased region" description="Acidic residues" evidence="5">
    <location>
        <begin position="178"/>
        <end position="191"/>
    </location>
</feature>
<feature type="region of interest" description="Disordered" evidence="5">
    <location>
        <begin position="174"/>
        <end position="204"/>
    </location>
</feature>
<evidence type="ECO:0000313" key="10">
    <source>
        <dbReference type="EMBL" id="VFT91214.1"/>
    </source>
</evidence>
<sequence>MEAQHKMEVAAAWESQGSSLSALDSKENRATAYNSMDTPPTLKVQTSSVDGYYKPLSAHEEHPWRGKTAFGFATILNRNGEHGDMGSSPVGMSLPPLQAYPMSSLDPKKATHGRMTPIAPLGDNIDHLSSLPGRSLKLKIKKKHIDMSPSFQTPIAPSSAAASSSAVRKLPLAPAPALDDDDDDSGDEIEEGAVSTNGTALRGGRWTSEEHERFLSGFRLHGHKWKRVQMVVRSRTVTQVRTHAQKYLLKLQKISGEPRADLTSNEQRYLNTATFGSGATSPTQSMHSAVDDVEMTTVDQSSMPPRSPDSAMPHDMHVSPSKLKRSTPTKGVKPPLKKAKRGKTDSAFIEEAAYALCSLMTQHIMEDLEMTDHEEDVEMMLERTTTTTTHHKKRYLCRKCRVPKKGHVCDVPDDDAKKSDDDDGDDESATDPLTAEWQDVTNFVGHSILRCFGPNAWARGTIDQVVQADDDDDADQIHVVYSDKSTDAEWLSKADAIDCVALESADGHVVFSGSHLLETAAARRQLDDAAAASAVSTLSREESEP</sequence>
<evidence type="ECO:0000256" key="4">
    <source>
        <dbReference type="ARBA" id="ARBA00023242"/>
    </source>
</evidence>
<gene>
    <name evidence="10" type="primary">Aste57867_14392</name>
    <name evidence="9" type="ORF">As57867_014338</name>
    <name evidence="10" type="ORF">ASTE57867_14392</name>
</gene>
<dbReference type="PANTHER" id="PTHR12802">
    <property type="entry name" value="SWI/SNF COMPLEX-RELATED"/>
    <property type="match status" value="1"/>
</dbReference>
<feature type="region of interest" description="Disordered" evidence="5">
    <location>
        <begin position="1"/>
        <end position="24"/>
    </location>
</feature>
<keyword evidence="11" id="KW-1185">Reference proteome</keyword>
<feature type="domain" description="HTH myb-type" evidence="8">
    <location>
        <begin position="201"/>
        <end position="252"/>
    </location>
</feature>
<evidence type="ECO:0000256" key="1">
    <source>
        <dbReference type="ARBA" id="ARBA00023015"/>
    </source>
</evidence>
<dbReference type="EMBL" id="CAADRA010005561">
    <property type="protein sequence ID" value="VFT91214.1"/>
    <property type="molecule type" value="Genomic_DNA"/>
</dbReference>
<dbReference type="CDD" id="cd00167">
    <property type="entry name" value="SANT"/>
    <property type="match status" value="1"/>
</dbReference>
<evidence type="ECO:0000259" key="7">
    <source>
        <dbReference type="PROSITE" id="PS51293"/>
    </source>
</evidence>
<dbReference type="Gene3D" id="1.10.10.60">
    <property type="entry name" value="Homeodomain-like"/>
    <property type="match status" value="1"/>
</dbReference>
<dbReference type="SMART" id="SM00717">
    <property type="entry name" value="SANT"/>
    <property type="match status" value="1"/>
</dbReference>
<dbReference type="PROSITE" id="PS51294">
    <property type="entry name" value="HTH_MYB"/>
    <property type="match status" value="1"/>
</dbReference>
<dbReference type="AlphaFoldDB" id="A0A485L1M2"/>
<accession>A0A485L1M2</accession>
<dbReference type="PROSITE" id="PS50090">
    <property type="entry name" value="MYB_LIKE"/>
    <property type="match status" value="1"/>
</dbReference>
<dbReference type="Pfam" id="PF00249">
    <property type="entry name" value="Myb_DNA-binding"/>
    <property type="match status" value="1"/>
</dbReference>
<dbReference type="InterPro" id="IPR009057">
    <property type="entry name" value="Homeodomain-like_sf"/>
</dbReference>
<reference evidence="10 11" key="1">
    <citation type="submission" date="2019-03" db="EMBL/GenBank/DDBJ databases">
        <authorList>
            <person name="Gaulin E."/>
            <person name="Dumas B."/>
        </authorList>
    </citation>
    <scope>NUCLEOTIDE SEQUENCE [LARGE SCALE GENOMIC DNA]</scope>
    <source>
        <strain evidence="10">CBS 568.67</strain>
    </source>
</reference>
<evidence type="ECO:0000259" key="8">
    <source>
        <dbReference type="PROSITE" id="PS51294"/>
    </source>
</evidence>
<dbReference type="OrthoDB" id="118550at2759"/>
<proteinExistence type="predicted"/>
<dbReference type="NCBIfam" id="TIGR01557">
    <property type="entry name" value="myb_SHAQKYF"/>
    <property type="match status" value="1"/>
</dbReference>
<feature type="region of interest" description="Disordered" evidence="5">
    <location>
        <begin position="296"/>
        <end position="344"/>
    </location>
</feature>
<keyword evidence="4" id="KW-0539">Nucleus</keyword>
<feature type="domain" description="Myb-like" evidence="6">
    <location>
        <begin position="198"/>
        <end position="248"/>
    </location>
</feature>
<dbReference type="PROSITE" id="PS51293">
    <property type="entry name" value="SANT"/>
    <property type="match status" value="1"/>
</dbReference>
<evidence type="ECO:0000313" key="11">
    <source>
        <dbReference type="Proteomes" id="UP000332933"/>
    </source>
</evidence>
<evidence type="ECO:0000259" key="6">
    <source>
        <dbReference type="PROSITE" id="PS50090"/>
    </source>
</evidence>
<dbReference type="GO" id="GO:0003677">
    <property type="term" value="F:DNA binding"/>
    <property type="evidence" value="ECO:0007669"/>
    <property type="project" value="UniProtKB-KW"/>
</dbReference>
<dbReference type="PANTHER" id="PTHR12802:SF155">
    <property type="entry name" value="DEUBIQUITINASE MYSM1"/>
    <property type="match status" value="1"/>
</dbReference>
<protein>
    <submittedName>
        <fullName evidence="10">Aste57867_14392 protein</fullName>
    </submittedName>
</protein>
<keyword evidence="1" id="KW-0805">Transcription regulation</keyword>
<dbReference type="InterPro" id="IPR017884">
    <property type="entry name" value="SANT_dom"/>
</dbReference>
<feature type="compositionally biased region" description="Basic and acidic residues" evidence="5">
    <location>
        <begin position="408"/>
        <end position="420"/>
    </location>
</feature>
<organism evidence="10 11">
    <name type="scientific">Aphanomyces stellatus</name>
    <dbReference type="NCBI Taxonomy" id="120398"/>
    <lineage>
        <taxon>Eukaryota</taxon>
        <taxon>Sar</taxon>
        <taxon>Stramenopiles</taxon>
        <taxon>Oomycota</taxon>
        <taxon>Saprolegniomycetes</taxon>
        <taxon>Saprolegniales</taxon>
        <taxon>Verrucalvaceae</taxon>
        <taxon>Aphanomyces</taxon>
    </lineage>
</organism>
<reference evidence="9" key="2">
    <citation type="submission" date="2019-06" db="EMBL/GenBank/DDBJ databases">
        <title>Genomics analysis of Aphanomyces spp. identifies a new class of oomycete effector associated with host adaptation.</title>
        <authorList>
            <person name="Gaulin E."/>
        </authorList>
    </citation>
    <scope>NUCLEOTIDE SEQUENCE</scope>
    <source>
        <strain evidence="9">CBS 578.67</strain>
    </source>
</reference>
<keyword evidence="2" id="KW-0238">DNA-binding</keyword>
<dbReference type="InterPro" id="IPR001005">
    <property type="entry name" value="SANT/Myb"/>
</dbReference>
<evidence type="ECO:0000256" key="3">
    <source>
        <dbReference type="ARBA" id="ARBA00023163"/>
    </source>
</evidence>
<evidence type="ECO:0000256" key="2">
    <source>
        <dbReference type="ARBA" id="ARBA00023125"/>
    </source>
</evidence>
<evidence type="ECO:0000256" key="5">
    <source>
        <dbReference type="SAM" id="MobiDB-lite"/>
    </source>
</evidence>